<accession>A0ABQ9GGL9</accession>
<name>A0ABQ9GGL9_9NEOP</name>
<dbReference type="EMBL" id="JARBHB010000012">
    <property type="protein sequence ID" value="KAJ8870961.1"/>
    <property type="molecule type" value="Genomic_DNA"/>
</dbReference>
<feature type="region of interest" description="Disordered" evidence="1">
    <location>
        <begin position="383"/>
        <end position="404"/>
    </location>
</feature>
<proteinExistence type="predicted"/>
<sequence>MISVFRVLDVCHKLHLIVIGQSRKKMYSLKDIPPNKHRNLLICPYGIENQQILVHTVSDTCWRTLAQPLPSTVTADNQRTVDIGIFVHKSLACRSLNSRIFQTADHRASPEEKCHSKEGVPLFISNCRRGHRHCYGSAVTFQPAPRINTARRHTPRVLVYTSTPPQLARTHATTTIQAYTKVKQLLIPITPTAHATKMASLAGIMLGRQSFALNQRLITYQPVGNLSKHVVANQAQGPFPEPLIANQRMGILEAGKKVGEEACQTAGGLPAARRRKPVHAEHTAFHRSSSDHAAEGAVHSHGCGLFRDWGFANELREGLGICYVSCLIGYCVLSKVTYRLDCRLASTIPSAGSRTVYRHMLVSYAILLTCATGVHRVDEVRTEQRRNARAGETVDPQENLPTSSIVPARSPLVKIATWPRIERDSPRWEASSLTAQPPRYPGIYGISGYLSSVFFDLAAIDLEAGVQTTPKVVEGTGEGMLRDGIDSCPTGPLLKDSIDTSKQFSKRRAIDMRYLCVDITTAPRCTALQQCGQMYTSRNDAAFCGMHRSGFDCVNCGYSAAPQIGVGTINSVCSKSSYIFGTENVREFIHLSVVIGHVSLSGDSSLLDWANQNYVTPALSVRGSRVDTCNADLEYKYNGELAFIWEVKQPDISRPPTTHASKMASLINAEDEIDRSRWLRTTNLRVPTLNCTPANTSCENRLVWMLGYIVKNFRIFTECFTEMYSVYTGRQSIMTKNGVKSANTKYGKSPYSLWLRVAGTNNADSTRSFLRHYNKKIIVSAAVKANLVRFPAGSLPGSRMWESCQAMPLVVGFSRRSSATPPPTPIHSGAAPYSPHFTVIGSQDLDTFEQHLSRQLHASLLQTVTGAEGGWVDSLGQTIVTSCRPRYLCYGRRSVRHRGCVRVWLVGCVNRGWRGEGCTHPTISLLVHTLGVPYAVVFLLQRRNYVAVAFMWTYYPFSGWLYESLGIGLGSDWLPRDVKFPCWLDFRLAGKVLGADWRTAFRRVDGQCELLEIAEQTAVSLQYTQLLCGNTVWPRPRYQ</sequence>
<reference evidence="2 3" key="1">
    <citation type="submission" date="2023-02" db="EMBL/GenBank/DDBJ databases">
        <title>LHISI_Scaffold_Assembly.</title>
        <authorList>
            <person name="Stuart O.P."/>
            <person name="Cleave R."/>
            <person name="Magrath M.J.L."/>
            <person name="Mikheyev A.S."/>
        </authorList>
    </citation>
    <scope>NUCLEOTIDE SEQUENCE [LARGE SCALE GENOMIC DNA]</scope>
    <source>
        <strain evidence="2">Daus_M_001</strain>
        <tissue evidence="2">Leg muscle</tissue>
    </source>
</reference>
<protein>
    <submittedName>
        <fullName evidence="2">Uncharacterized protein</fullName>
    </submittedName>
</protein>
<evidence type="ECO:0000313" key="3">
    <source>
        <dbReference type="Proteomes" id="UP001159363"/>
    </source>
</evidence>
<comment type="caution">
    <text evidence="2">The sequence shown here is derived from an EMBL/GenBank/DDBJ whole genome shotgun (WGS) entry which is preliminary data.</text>
</comment>
<evidence type="ECO:0000313" key="2">
    <source>
        <dbReference type="EMBL" id="KAJ8870961.1"/>
    </source>
</evidence>
<evidence type="ECO:0000256" key="1">
    <source>
        <dbReference type="SAM" id="MobiDB-lite"/>
    </source>
</evidence>
<dbReference type="Proteomes" id="UP001159363">
    <property type="component" value="Chromosome 11"/>
</dbReference>
<gene>
    <name evidence="2" type="ORF">PR048_027263</name>
</gene>
<keyword evidence="3" id="KW-1185">Reference proteome</keyword>
<organism evidence="2 3">
    <name type="scientific">Dryococelus australis</name>
    <dbReference type="NCBI Taxonomy" id="614101"/>
    <lineage>
        <taxon>Eukaryota</taxon>
        <taxon>Metazoa</taxon>
        <taxon>Ecdysozoa</taxon>
        <taxon>Arthropoda</taxon>
        <taxon>Hexapoda</taxon>
        <taxon>Insecta</taxon>
        <taxon>Pterygota</taxon>
        <taxon>Neoptera</taxon>
        <taxon>Polyneoptera</taxon>
        <taxon>Phasmatodea</taxon>
        <taxon>Verophasmatodea</taxon>
        <taxon>Anareolatae</taxon>
        <taxon>Phasmatidae</taxon>
        <taxon>Eurycanthinae</taxon>
        <taxon>Dryococelus</taxon>
    </lineage>
</organism>